<protein>
    <recommendedName>
        <fullName evidence="2">Acyl-CoA dehydrogenase/oxidase C-terminal domain-containing protein</fullName>
    </recommendedName>
</protein>
<dbReference type="AlphaFoldDB" id="A0A941FTE4"/>
<comment type="caution">
    <text evidence="3">The sequence shown here is derived from an EMBL/GenBank/DDBJ whole genome shotgun (WGS) entry which is preliminary data.</text>
</comment>
<dbReference type="GO" id="GO:0016627">
    <property type="term" value="F:oxidoreductase activity, acting on the CH-CH group of donors"/>
    <property type="evidence" value="ECO:0007669"/>
    <property type="project" value="InterPro"/>
</dbReference>
<proteinExistence type="predicted"/>
<dbReference type="Gene3D" id="1.20.140.10">
    <property type="entry name" value="Butyryl-CoA Dehydrogenase, subunit A, domain 3"/>
    <property type="match status" value="1"/>
</dbReference>
<dbReference type="SUPFAM" id="SSF47203">
    <property type="entry name" value="Acyl-CoA dehydrogenase C-terminal domain-like"/>
    <property type="match status" value="1"/>
</dbReference>
<evidence type="ECO:0000259" key="2">
    <source>
        <dbReference type="Pfam" id="PF00441"/>
    </source>
</evidence>
<dbReference type="EMBL" id="JAGTPW010000051">
    <property type="protein sequence ID" value="MBR8645792.1"/>
    <property type="molecule type" value="Genomic_DNA"/>
</dbReference>
<evidence type="ECO:0000313" key="4">
    <source>
        <dbReference type="Proteomes" id="UP000680045"/>
    </source>
</evidence>
<dbReference type="Pfam" id="PF00441">
    <property type="entry name" value="Acyl-CoA_dh_1"/>
    <property type="match status" value="1"/>
</dbReference>
<evidence type="ECO:0000313" key="3">
    <source>
        <dbReference type="EMBL" id="MBR8645792.1"/>
    </source>
</evidence>
<reference evidence="3" key="1">
    <citation type="submission" date="2021-04" db="EMBL/GenBank/DDBJ databases">
        <title>Whole genome sequencing of Enterococci isolates from hospitalized patients.</title>
        <authorList>
            <person name="Ogoti B.M."/>
            <person name="Onyambu F.G."/>
        </authorList>
    </citation>
    <scope>NUCLEOTIDE SEQUENCE</scope>
    <source>
        <strain evidence="3">242</strain>
    </source>
</reference>
<dbReference type="InterPro" id="IPR036250">
    <property type="entry name" value="AcylCo_DH-like_C"/>
</dbReference>
<evidence type="ECO:0000256" key="1">
    <source>
        <dbReference type="ARBA" id="ARBA00022630"/>
    </source>
</evidence>
<sequence length="90" mass="10748">MKRINTNRASHAAGFIGMAQHLLDLSIEHAKTRVQYGRPIGDFRQFSICSQIWRRKSMQQNAWSMMWLIKLIREKRIRPVRPWPSCLLQR</sequence>
<dbReference type="Proteomes" id="UP000680045">
    <property type="component" value="Unassembled WGS sequence"/>
</dbReference>
<organism evidence="3 4">
    <name type="scientific">Peribacillus frigoritolerans</name>
    <dbReference type="NCBI Taxonomy" id="450367"/>
    <lineage>
        <taxon>Bacteria</taxon>
        <taxon>Bacillati</taxon>
        <taxon>Bacillota</taxon>
        <taxon>Bacilli</taxon>
        <taxon>Bacillales</taxon>
        <taxon>Bacillaceae</taxon>
        <taxon>Peribacillus</taxon>
    </lineage>
</organism>
<name>A0A941FTE4_9BACI</name>
<feature type="domain" description="Acyl-CoA dehydrogenase/oxidase C-terminal" evidence="2">
    <location>
        <begin position="1"/>
        <end position="44"/>
    </location>
</feature>
<keyword evidence="1" id="KW-0285">Flavoprotein</keyword>
<gene>
    <name evidence="3" type="ORF">KEH51_22810</name>
</gene>
<dbReference type="InterPro" id="IPR009075">
    <property type="entry name" value="AcylCo_DH/oxidase_C"/>
</dbReference>
<accession>A0A941FTE4</accession>